<comment type="caution">
    <text evidence="3">The sequence shown here is derived from an EMBL/GenBank/DDBJ whole genome shotgun (WGS) entry which is preliminary data.</text>
</comment>
<feature type="region of interest" description="Disordered" evidence="1">
    <location>
        <begin position="26"/>
        <end position="93"/>
    </location>
</feature>
<dbReference type="EMBL" id="JAHLQT010000826">
    <property type="protein sequence ID" value="KAG7177968.1"/>
    <property type="molecule type" value="Genomic_DNA"/>
</dbReference>
<evidence type="ECO:0000256" key="1">
    <source>
        <dbReference type="SAM" id="MobiDB-lite"/>
    </source>
</evidence>
<feature type="chain" id="PRO_5035178742" evidence="2">
    <location>
        <begin position="27"/>
        <end position="159"/>
    </location>
</feature>
<name>A0A8J5NE83_HOMAM</name>
<gene>
    <name evidence="3" type="ORF">Hamer_G025276</name>
</gene>
<keyword evidence="2" id="KW-0732">Signal</keyword>
<feature type="region of interest" description="Disordered" evidence="1">
    <location>
        <begin position="122"/>
        <end position="159"/>
    </location>
</feature>
<protein>
    <submittedName>
        <fullName evidence="3">Uncharacterized protein</fullName>
    </submittedName>
</protein>
<dbReference type="AlphaFoldDB" id="A0A8J5NE83"/>
<sequence>MEKKHLLLLHHLLLFLHLLLKHSTTASPEVASNPPDLLTKNSSLRLSKIPPTPRQNQNQSKMTMDDSKDSATSPIIAQSPPPLMPQPNSEGFNFKRAGQRLIDADTKGTTLICYKGYDWLTSLKRGGGGEGKRKISAGGVGEGRGGDDREEEEEHYRQR</sequence>
<organism evidence="3 4">
    <name type="scientific">Homarus americanus</name>
    <name type="common">American lobster</name>
    <dbReference type="NCBI Taxonomy" id="6706"/>
    <lineage>
        <taxon>Eukaryota</taxon>
        <taxon>Metazoa</taxon>
        <taxon>Ecdysozoa</taxon>
        <taxon>Arthropoda</taxon>
        <taxon>Crustacea</taxon>
        <taxon>Multicrustacea</taxon>
        <taxon>Malacostraca</taxon>
        <taxon>Eumalacostraca</taxon>
        <taxon>Eucarida</taxon>
        <taxon>Decapoda</taxon>
        <taxon>Pleocyemata</taxon>
        <taxon>Astacidea</taxon>
        <taxon>Nephropoidea</taxon>
        <taxon>Nephropidae</taxon>
        <taxon>Homarus</taxon>
    </lineage>
</organism>
<proteinExistence type="predicted"/>
<keyword evidence="4" id="KW-1185">Reference proteome</keyword>
<evidence type="ECO:0000313" key="3">
    <source>
        <dbReference type="EMBL" id="KAG7177968.1"/>
    </source>
</evidence>
<feature type="signal peptide" evidence="2">
    <location>
        <begin position="1"/>
        <end position="26"/>
    </location>
</feature>
<dbReference type="Proteomes" id="UP000747542">
    <property type="component" value="Unassembled WGS sequence"/>
</dbReference>
<reference evidence="3" key="1">
    <citation type="journal article" date="2021" name="Sci. Adv.">
        <title>The American lobster genome reveals insights on longevity, neural, and immune adaptations.</title>
        <authorList>
            <person name="Polinski J.M."/>
            <person name="Zimin A.V."/>
            <person name="Clark K.F."/>
            <person name="Kohn A.B."/>
            <person name="Sadowski N."/>
            <person name="Timp W."/>
            <person name="Ptitsyn A."/>
            <person name="Khanna P."/>
            <person name="Romanova D.Y."/>
            <person name="Williams P."/>
            <person name="Greenwood S.J."/>
            <person name="Moroz L.L."/>
            <person name="Walt D.R."/>
            <person name="Bodnar A.G."/>
        </authorList>
    </citation>
    <scope>NUCLEOTIDE SEQUENCE</scope>
    <source>
        <strain evidence="3">GMGI-L3</strain>
    </source>
</reference>
<evidence type="ECO:0000313" key="4">
    <source>
        <dbReference type="Proteomes" id="UP000747542"/>
    </source>
</evidence>
<evidence type="ECO:0000256" key="2">
    <source>
        <dbReference type="SAM" id="SignalP"/>
    </source>
</evidence>
<accession>A0A8J5NE83</accession>